<dbReference type="InterPro" id="IPR005263">
    <property type="entry name" value="DapA"/>
</dbReference>
<proteinExistence type="inferred from homology"/>
<dbReference type="SUPFAM" id="SSF51569">
    <property type="entry name" value="Aldolase"/>
    <property type="match status" value="1"/>
</dbReference>
<evidence type="ECO:0000256" key="10">
    <source>
        <dbReference type="ARBA" id="ARBA00023270"/>
    </source>
</evidence>
<dbReference type="NCBIfam" id="TIGR00674">
    <property type="entry name" value="dapA"/>
    <property type="match status" value="1"/>
</dbReference>
<dbReference type="CDD" id="cd00950">
    <property type="entry name" value="DHDPS"/>
    <property type="match status" value="1"/>
</dbReference>
<comment type="pathway">
    <text evidence="2">Amino-acid biosynthesis; L-lysine biosynthesis via DAP pathway; (S)-tetrahydrodipicolinate from L-aspartate: step 3/4.</text>
</comment>
<keyword evidence="5" id="KW-0963">Cytoplasm</keyword>
<dbReference type="Pfam" id="PF00701">
    <property type="entry name" value="DHDPS"/>
    <property type="match status" value="1"/>
</dbReference>
<name>A0A9N8HJI2_9STRA</name>
<keyword evidence="14" id="KW-1185">Reference proteome</keyword>
<evidence type="ECO:0000256" key="2">
    <source>
        <dbReference type="ARBA" id="ARBA00005120"/>
    </source>
</evidence>
<evidence type="ECO:0000256" key="1">
    <source>
        <dbReference type="ARBA" id="ARBA00003294"/>
    </source>
</evidence>
<protein>
    <recommendedName>
        <fullName evidence="4">4-hydroxy-tetrahydrodipicolinate synthase</fullName>
        <ecNumber evidence="4">4.3.3.7</ecNumber>
    </recommendedName>
</protein>
<dbReference type="GO" id="GO:0019877">
    <property type="term" value="P:diaminopimelate biosynthetic process"/>
    <property type="evidence" value="ECO:0007669"/>
    <property type="project" value="UniProtKB-KW"/>
</dbReference>
<dbReference type="PROSITE" id="PS00666">
    <property type="entry name" value="DHDPS_2"/>
    <property type="match status" value="1"/>
</dbReference>
<evidence type="ECO:0000256" key="5">
    <source>
        <dbReference type="ARBA" id="ARBA00022490"/>
    </source>
</evidence>
<gene>
    <name evidence="13" type="ORF">SEMRO_862_G212470.1</name>
</gene>
<feature type="region of interest" description="Disordered" evidence="12">
    <location>
        <begin position="15"/>
        <end position="36"/>
    </location>
</feature>
<evidence type="ECO:0000256" key="7">
    <source>
        <dbReference type="ARBA" id="ARBA00022915"/>
    </source>
</evidence>
<keyword evidence="10" id="KW-0704">Schiff base</keyword>
<keyword evidence="7" id="KW-0220">Diaminopimelate biosynthesis</keyword>
<comment type="similarity">
    <text evidence="3">Belongs to the DapA family.</text>
</comment>
<reference evidence="13" key="1">
    <citation type="submission" date="2020-06" db="EMBL/GenBank/DDBJ databases">
        <authorList>
            <consortium name="Plant Systems Biology data submission"/>
        </authorList>
    </citation>
    <scope>NUCLEOTIDE SEQUENCE</scope>
    <source>
        <strain evidence="13">D6</strain>
    </source>
</reference>
<evidence type="ECO:0000256" key="11">
    <source>
        <dbReference type="ARBA" id="ARBA00047836"/>
    </source>
</evidence>
<dbReference type="PANTHER" id="PTHR12128:SF66">
    <property type="entry name" value="4-HYDROXY-2-OXOGLUTARATE ALDOLASE, MITOCHONDRIAL"/>
    <property type="match status" value="1"/>
</dbReference>
<sequence>MWAVVANGLQPVHNNLQANGHANGQTNGHATPANGVAASNANELFPMRRGSAVALVTPMKPVTGEIDLPALEQLLEWHIESGTDNLCILGTTGEANTLTMKEREAILKTAVKVCKGRIPILAGCGTIDPAHVKEMTMQAMDLGVDASLVVTPYYVKPPQRGLIQHFTNAADLGLPVVVYNVPGRTGVDLLDESMALLAQHDTIVGLKDATGDLSRLTNLKQELDKSNAENNNDILIYSGDDGTSKDFAVLGGDGSISVTANVAPTAIHKMLQAAFAGDDELATEINEPIKALHNDLFVEANPIPAKWAVYRQGRIPSPICRPPLAELDEKWHKPLERLLQEAGVLETTKDVHAP</sequence>
<evidence type="ECO:0000313" key="13">
    <source>
        <dbReference type="EMBL" id="CAB9517523.1"/>
    </source>
</evidence>
<keyword evidence="8" id="KW-0457">Lysine biosynthesis</keyword>
<organism evidence="13 14">
    <name type="scientific">Seminavis robusta</name>
    <dbReference type="NCBI Taxonomy" id="568900"/>
    <lineage>
        <taxon>Eukaryota</taxon>
        <taxon>Sar</taxon>
        <taxon>Stramenopiles</taxon>
        <taxon>Ochrophyta</taxon>
        <taxon>Bacillariophyta</taxon>
        <taxon>Bacillariophyceae</taxon>
        <taxon>Bacillariophycidae</taxon>
        <taxon>Naviculales</taxon>
        <taxon>Naviculaceae</taxon>
        <taxon>Seminavis</taxon>
    </lineage>
</organism>
<keyword evidence="9" id="KW-0456">Lyase</keyword>
<evidence type="ECO:0000256" key="9">
    <source>
        <dbReference type="ARBA" id="ARBA00023239"/>
    </source>
</evidence>
<dbReference type="EMBL" id="CAICTM010000861">
    <property type="protein sequence ID" value="CAB9517523.1"/>
    <property type="molecule type" value="Genomic_DNA"/>
</dbReference>
<feature type="compositionally biased region" description="Polar residues" evidence="12">
    <location>
        <begin position="15"/>
        <end position="29"/>
    </location>
</feature>
<dbReference type="SMART" id="SM01130">
    <property type="entry name" value="DHDPS"/>
    <property type="match status" value="1"/>
</dbReference>
<evidence type="ECO:0000256" key="6">
    <source>
        <dbReference type="ARBA" id="ARBA00022605"/>
    </source>
</evidence>
<comment type="caution">
    <text evidence="13">The sequence shown here is derived from an EMBL/GenBank/DDBJ whole genome shotgun (WGS) entry which is preliminary data.</text>
</comment>
<dbReference type="EC" id="4.3.3.7" evidence="4"/>
<comment type="catalytic activity">
    <reaction evidence="11">
        <text>L-aspartate 4-semialdehyde + pyruvate = (2S,4S)-4-hydroxy-2,3,4,5-tetrahydrodipicolinate + H2O + H(+)</text>
        <dbReference type="Rhea" id="RHEA:34171"/>
        <dbReference type="ChEBI" id="CHEBI:15361"/>
        <dbReference type="ChEBI" id="CHEBI:15377"/>
        <dbReference type="ChEBI" id="CHEBI:15378"/>
        <dbReference type="ChEBI" id="CHEBI:67139"/>
        <dbReference type="ChEBI" id="CHEBI:537519"/>
        <dbReference type="EC" id="4.3.3.7"/>
    </reaction>
</comment>
<evidence type="ECO:0000256" key="8">
    <source>
        <dbReference type="ARBA" id="ARBA00023154"/>
    </source>
</evidence>
<dbReference type="InterPro" id="IPR013785">
    <property type="entry name" value="Aldolase_TIM"/>
</dbReference>
<dbReference type="Proteomes" id="UP001153069">
    <property type="component" value="Unassembled WGS sequence"/>
</dbReference>
<dbReference type="GO" id="GO:0008840">
    <property type="term" value="F:4-hydroxy-tetrahydrodipicolinate synthase activity"/>
    <property type="evidence" value="ECO:0007669"/>
    <property type="project" value="UniProtKB-EC"/>
</dbReference>
<evidence type="ECO:0000256" key="4">
    <source>
        <dbReference type="ARBA" id="ARBA00012086"/>
    </source>
</evidence>
<dbReference type="PRINTS" id="PR00146">
    <property type="entry name" value="DHPICSNTHASE"/>
</dbReference>
<dbReference type="InterPro" id="IPR020625">
    <property type="entry name" value="Schiff_base-form_aldolases_AS"/>
</dbReference>
<dbReference type="GO" id="GO:0009089">
    <property type="term" value="P:lysine biosynthetic process via diaminopimelate"/>
    <property type="evidence" value="ECO:0007669"/>
    <property type="project" value="InterPro"/>
</dbReference>
<dbReference type="AlphaFoldDB" id="A0A9N8HJI2"/>
<comment type="function">
    <text evidence="1">Catalyzes the condensation of (S)-aspartate-beta-semialdehyde [(S)-ASA] and pyruvate to 4-hydroxy-tetrahydrodipicolinate (HTPA).</text>
</comment>
<keyword evidence="6" id="KW-0028">Amino-acid biosynthesis</keyword>
<dbReference type="Gene3D" id="3.20.20.70">
    <property type="entry name" value="Aldolase class I"/>
    <property type="match status" value="1"/>
</dbReference>
<dbReference type="HAMAP" id="MF_00418">
    <property type="entry name" value="DapA"/>
    <property type="match status" value="1"/>
</dbReference>
<dbReference type="OrthoDB" id="191315at2759"/>
<evidence type="ECO:0000313" key="14">
    <source>
        <dbReference type="Proteomes" id="UP001153069"/>
    </source>
</evidence>
<evidence type="ECO:0000256" key="12">
    <source>
        <dbReference type="SAM" id="MobiDB-lite"/>
    </source>
</evidence>
<accession>A0A9N8HJI2</accession>
<evidence type="ECO:0000256" key="3">
    <source>
        <dbReference type="ARBA" id="ARBA00007592"/>
    </source>
</evidence>
<dbReference type="InterPro" id="IPR002220">
    <property type="entry name" value="DapA-like"/>
</dbReference>
<dbReference type="PANTHER" id="PTHR12128">
    <property type="entry name" value="DIHYDRODIPICOLINATE SYNTHASE"/>
    <property type="match status" value="1"/>
</dbReference>